<dbReference type="Gene3D" id="1.10.10.10">
    <property type="entry name" value="Winged helix-like DNA-binding domain superfamily/Winged helix DNA-binding domain"/>
    <property type="match status" value="1"/>
</dbReference>
<proteinExistence type="predicted"/>
<organism evidence="2 3">
    <name type="scientific">Thermoflexibacter ruber</name>
    <dbReference type="NCBI Taxonomy" id="1003"/>
    <lineage>
        <taxon>Bacteria</taxon>
        <taxon>Pseudomonadati</taxon>
        <taxon>Bacteroidota</taxon>
        <taxon>Cytophagia</taxon>
        <taxon>Cytophagales</taxon>
        <taxon>Thermoflexibacteraceae</taxon>
        <taxon>Thermoflexibacter</taxon>
    </lineage>
</organism>
<evidence type="ECO:0000313" key="3">
    <source>
        <dbReference type="Proteomes" id="UP000199513"/>
    </source>
</evidence>
<dbReference type="InterPro" id="IPR036390">
    <property type="entry name" value="WH_DNA-bd_sf"/>
</dbReference>
<reference evidence="2 3" key="1">
    <citation type="submission" date="2016-10" db="EMBL/GenBank/DDBJ databases">
        <authorList>
            <person name="de Groot N.N."/>
        </authorList>
    </citation>
    <scope>NUCLEOTIDE SEQUENCE [LARGE SCALE GENOMIC DNA]</scope>
    <source>
        <strain>GEY</strain>
        <strain evidence="3">DSM 9560</strain>
    </source>
</reference>
<feature type="domain" description="Helix-turn-helix type 11" evidence="1">
    <location>
        <begin position="17"/>
        <end position="52"/>
    </location>
</feature>
<dbReference type="RefSeq" id="WP_091549619.1">
    <property type="nucleotide sequence ID" value="NZ_FONY01000096.1"/>
</dbReference>
<dbReference type="Pfam" id="PF08279">
    <property type="entry name" value="HTH_11"/>
    <property type="match status" value="1"/>
</dbReference>
<evidence type="ECO:0000259" key="1">
    <source>
        <dbReference type="Pfam" id="PF08279"/>
    </source>
</evidence>
<dbReference type="EMBL" id="FONY01000096">
    <property type="protein sequence ID" value="SFF63297.1"/>
    <property type="molecule type" value="Genomic_DNA"/>
</dbReference>
<dbReference type="AlphaFoldDB" id="A0A1I2KDL0"/>
<evidence type="ECO:0000313" key="2">
    <source>
        <dbReference type="EMBL" id="SFF63297.1"/>
    </source>
</evidence>
<dbReference type="Proteomes" id="UP000199513">
    <property type="component" value="Unassembled WGS sequence"/>
</dbReference>
<protein>
    <submittedName>
        <fullName evidence="2">HTH domain-containing protein</fullName>
    </submittedName>
</protein>
<keyword evidence="3" id="KW-1185">Reference proteome</keyword>
<accession>A0A1I2KDL0</accession>
<gene>
    <name evidence="2" type="ORF">SAMN04488541_10961</name>
</gene>
<dbReference type="InterPro" id="IPR036388">
    <property type="entry name" value="WH-like_DNA-bd_sf"/>
</dbReference>
<sequence>MNISKLTVLVFLHHLISKKATGDVNSLAKQLGVSRRTVFNYIDELKSIGAPIAYCHTARSYVYTDFWEASLLTFLWTNRHQ</sequence>
<dbReference type="SUPFAM" id="SSF46785">
    <property type="entry name" value="Winged helix' DNA-binding domain"/>
    <property type="match status" value="1"/>
</dbReference>
<dbReference type="OrthoDB" id="1163801at2"/>
<name>A0A1I2KDL0_9BACT</name>
<dbReference type="InterPro" id="IPR013196">
    <property type="entry name" value="HTH_11"/>
</dbReference>